<proteinExistence type="predicted"/>
<feature type="region of interest" description="Disordered" evidence="9">
    <location>
        <begin position="565"/>
        <end position="598"/>
    </location>
</feature>
<keyword evidence="3 10" id="KW-0732">Signal</keyword>
<dbReference type="RefSeq" id="XP_015262049.1">
    <property type="nucleotide sequence ID" value="XM_015406563.1"/>
</dbReference>
<dbReference type="InterPro" id="IPR013783">
    <property type="entry name" value="Ig-like_fold"/>
</dbReference>
<evidence type="ECO:0000256" key="10">
    <source>
        <dbReference type="SAM" id="SignalP"/>
    </source>
</evidence>
<feature type="domain" description="Fibronectin type-III" evidence="11">
    <location>
        <begin position="130"/>
        <end position="228"/>
    </location>
</feature>
<name>A0ABM1JKR2_GEKJA</name>
<dbReference type="InterPro" id="IPR003961">
    <property type="entry name" value="FN3_dom"/>
</dbReference>
<dbReference type="GeneID" id="107106423"/>
<gene>
    <name evidence="13" type="primary">MPL</name>
</gene>
<evidence type="ECO:0000256" key="3">
    <source>
        <dbReference type="ARBA" id="ARBA00022729"/>
    </source>
</evidence>
<evidence type="ECO:0000313" key="13">
    <source>
        <dbReference type="RefSeq" id="XP_015262049.1"/>
    </source>
</evidence>
<dbReference type="Pfam" id="PF09240">
    <property type="entry name" value="IL6Ra-bind"/>
    <property type="match status" value="1"/>
</dbReference>
<evidence type="ECO:0000256" key="4">
    <source>
        <dbReference type="ARBA" id="ARBA00022989"/>
    </source>
</evidence>
<evidence type="ECO:0000259" key="11">
    <source>
        <dbReference type="PROSITE" id="PS50853"/>
    </source>
</evidence>
<keyword evidence="6" id="KW-1015">Disulfide bond</keyword>
<keyword evidence="7 13" id="KW-0675">Receptor</keyword>
<dbReference type="CDD" id="cd00063">
    <property type="entry name" value="FN3"/>
    <property type="match status" value="2"/>
</dbReference>
<keyword evidence="2" id="KW-0812">Transmembrane</keyword>
<dbReference type="PANTHER" id="PTHR23037:SF28">
    <property type="entry name" value="ERYTHROPOIETIN RECEPTOR"/>
    <property type="match status" value="1"/>
</dbReference>
<evidence type="ECO:0000256" key="6">
    <source>
        <dbReference type="ARBA" id="ARBA00023157"/>
    </source>
</evidence>
<keyword evidence="8" id="KW-0325">Glycoprotein</keyword>
<feature type="compositionally biased region" description="Polar residues" evidence="9">
    <location>
        <begin position="580"/>
        <end position="598"/>
    </location>
</feature>
<evidence type="ECO:0000313" key="12">
    <source>
        <dbReference type="Proteomes" id="UP000694871"/>
    </source>
</evidence>
<evidence type="ECO:0000256" key="2">
    <source>
        <dbReference type="ARBA" id="ARBA00022692"/>
    </source>
</evidence>
<dbReference type="PROSITE" id="PS50853">
    <property type="entry name" value="FN3"/>
    <property type="match status" value="2"/>
</dbReference>
<dbReference type="PANTHER" id="PTHR23037">
    <property type="entry name" value="CYTOKINE RECEPTOR"/>
    <property type="match status" value="1"/>
</dbReference>
<keyword evidence="12" id="KW-1185">Reference proteome</keyword>
<keyword evidence="5" id="KW-0472">Membrane</keyword>
<dbReference type="SMART" id="SM00060">
    <property type="entry name" value="FN3"/>
    <property type="match status" value="3"/>
</dbReference>
<evidence type="ECO:0000256" key="9">
    <source>
        <dbReference type="SAM" id="MobiDB-lite"/>
    </source>
</evidence>
<dbReference type="InterPro" id="IPR036116">
    <property type="entry name" value="FN3_sf"/>
</dbReference>
<protein>
    <submittedName>
        <fullName evidence="13">Thrombopoietin receptor</fullName>
    </submittedName>
</protein>
<dbReference type="SUPFAM" id="SSF49265">
    <property type="entry name" value="Fibronectin type III"/>
    <property type="match status" value="4"/>
</dbReference>
<feature type="domain" description="Fibronectin type-III" evidence="11">
    <location>
        <begin position="339"/>
        <end position="435"/>
    </location>
</feature>
<sequence length="598" mass="68995">MLLLTFWPLLNSVLITDEEAALLVESPKDVFCFSRTFEDLTCFWDEPVRTMQVDREYRFFYMYKGEQHRECLLTSERQSDGSWRHICVFPSDHNSVKLFIELYVEVLDSFTNDTILSQNLSVETVGLISPPENVTAEWPRVARQLHVAWDPPRLSYVEFLAYEVLYDVEDLWYPPSRIEVRNSRTCRLSDLLPGQLYRIQVRTKPDGLSLDGLWGPWSPSVLAETPHLPEEIDLHCFTPDLHQLHCQWDWEPTEPEPSHSVLYWAEDNSSSTRTQTWHKCEEEEERIEPIYHTSFHICTFQPSNSSYISVLVVVTQGQSKAEVKYFKEPFDLHQVVLTAPPRILQLNVGKGILKLEWDTPLEALAEHMVYQIRYATQDSLEWKVLHVQYSTNTEILDPVTGSHYCLQLRTRPDGQRYHGFWSAWSSAECIEIPPGSDLQHVLDGFLEDSSKQDQQVNVFFCNKTLENTPLTCPLEVLSEMPLDIRSYDLLPDAIEQMESENQLSSYQHYMVLSPSSTQESKQENEYFDGTQDGSDTFPVPLEHGSHTALNPKVHRSFFTLCSVPPSPSKVKEERSAEVSGEQSTSPTHISNQSYLLMG</sequence>
<feature type="signal peptide" evidence="10">
    <location>
        <begin position="1"/>
        <end position="20"/>
    </location>
</feature>
<dbReference type="InterPro" id="IPR015152">
    <property type="entry name" value="Growth/epo_recpt_lig-bind"/>
</dbReference>
<evidence type="ECO:0000256" key="7">
    <source>
        <dbReference type="ARBA" id="ARBA00023170"/>
    </source>
</evidence>
<accession>A0ABM1JKR2</accession>
<evidence type="ECO:0000256" key="5">
    <source>
        <dbReference type="ARBA" id="ARBA00023136"/>
    </source>
</evidence>
<keyword evidence="4" id="KW-1133">Transmembrane helix</keyword>
<dbReference type="Gene3D" id="2.60.40.10">
    <property type="entry name" value="Immunoglobulins"/>
    <property type="match status" value="4"/>
</dbReference>
<organism evidence="12 13">
    <name type="scientific">Gekko japonicus</name>
    <name type="common">Schlegel's Japanese gecko</name>
    <dbReference type="NCBI Taxonomy" id="146911"/>
    <lineage>
        <taxon>Eukaryota</taxon>
        <taxon>Metazoa</taxon>
        <taxon>Chordata</taxon>
        <taxon>Craniata</taxon>
        <taxon>Vertebrata</taxon>
        <taxon>Euteleostomi</taxon>
        <taxon>Lepidosauria</taxon>
        <taxon>Squamata</taxon>
        <taxon>Bifurcata</taxon>
        <taxon>Gekkota</taxon>
        <taxon>Gekkonidae</taxon>
        <taxon>Gekkoninae</taxon>
        <taxon>Gekko</taxon>
    </lineage>
</organism>
<feature type="chain" id="PRO_5045588340" evidence="10">
    <location>
        <begin position="21"/>
        <end position="598"/>
    </location>
</feature>
<dbReference type="Pfam" id="PF00041">
    <property type="entry name" value="fn3"/>
    <property type="match status" value="1"/>
</dbReference>
<reference evidence="13" key="1">
    <citation type="submission" date="2025-08" db="UniProtKB">
        <authorList>
            <consortium name="RefSeq"/>
        </authorList>
    </citation>
    <scope>IDENTIFICATION</scope>
</reference>
<comment type="subcellular location">
    <subcellularLocation>
        <location evidence="1">Membrane</location>
        <topology evidence="1">Single-pass type I membrane protein</topology>
    </subcellularLocation>
</comment>
<dbReference type="InterPro" id="IPR015321">
    <property type="entry name" value="TypeI_recpt_CBD"/>
</dbReference>
<dbReference type="Proteomes" id="UP000694871">
    <property type="component" value="Unplaced"/>
</dbReference>
<dbReference type="Pfam" id="PF09067">
    <property type="entry name" value="EpoR_lig-bind"/>
    <property type="match status" value="1"/>
</dbReference>
<evidence type="ECO:0000256" key="8">
    <source>
        <dbReference type="ARBA" id="ARBA00023180"/>
    </source>
</evidence>
<evidence type="ECO:0000256" key="1">
    <source>
        <dbReference type="ARBA" id="ARBA00004479"/>
    </source>
</evidence>